<dbReference type="OrthoDB" id="3674144at2"/>
<dbReference type="KEGG" id="tcu:Tcur_3263"/>
<dbReference type="Proteomes" id="UP000001918">
    <property type="component" value="Chromosome"/>
</dbReference>
<dbReference type="eggNOG" id="ENOG5032U0I">
    <property type="taxonomic scope" value="Bacteria"/>
</dbReference>
<organism evidence="1 2">
    <name type="scientific">Thermomonospora curvata (strain ATCC 19995 / DSM 43183 / JCM 3096 / KCTC 9072 / NBRC 15933 / NCIMB 10081 / Henssen B9)</name>
    <dbReference type="NCBI Taxonomy" id="471852"/>
    <lineage>
        <taxon>Bacteria</taxon>
        <taxon>Bacillati</taxon>
        <taxon>Actinomycetota</taxon>
        <taxon>Actinomycetes</taxon>
        <taxon>Streptosporangiales</taxon>
        <taxon>Thermomonosporaceae</taxon>
        <taxon>Thermomonospora</taxon>
    </lineage>
</organism>
<protein>
    <submittedName>
        <fullName evidence="1">Uncharacterized protein</fullName>
    </submittedName>
</protein>
<accession>D1AA89</accession>
<dbReference type="HOGENOM" id="CLU_131334_0_0_11"/>
<proteinExistence type="predicted"/>
<reference evidence="1 2" key="1">
    <citation type="journal article" date="2011" name="Stand. Genomic Sci.">
        <title>Complete genome sequence of Thermomonospora curvata type strain (B9).</title>
        <authorList>
            <person name="Chertkov O."/>
            <person name="Sikorski J."/>
            <person name="Nolan M."/>
            <person name="Lapidus A."/>
            <person name="Lucas S."/>
            <person name="Del Rio T.G."/>
            <person name="Tice H."/>
            <person name="Cheng J.F."/>
            <person name="Goodwin L."/>
            <person name="Pitluck S."/>
            <person name="Liolios K."/>
            <person name="Ivanova N."/>
            <person name="Mavromatis K."/>
            <person name="Mikhailova N."/>
            <person name="Ovchinnikova G."/>
            <person name="Pati A."/>
            <person name="Chen A."/>
            <person name="Palaniappan K."/>
            <person name="Djao O.D."/>
            <person name="Land M."/>
            <person name="Hauser L."/>
            <person name="Chang Y.J."/>
            <person name="Jeffries C.D."/>
            <person name="Brettin T."/>
            <person name="Han C."/>
            <person name="Detter J.C."/>
            <person name="Rohde M."/>
            <person name="Goker M."/>
            <person name="Woyke T."/>
            <person name="Bristow J."/>
            <person name="Eisen J.A."/>
            <person name="Markowitz V."/>
            <person name="Hugenholtz P."/>
            <person name="Klenk H.P."/>
            <person name="Kyrpides N.C."/>
        </authorList>
    </citation>
    <scope>NUCLEOTIDE SEQUENCE [LARGE SCALE GENOMIC DNA]</scope>
    <source>
        <strain evidence="2">ATCC 19995 / DSM 43183 / JCM 3096 / KCTC 9072 / NBRC 15933 / NCIMB 10081 / Henssen B9</strain>
    </source>
</reference>
<gene>
    <name evidence="1" type="ordered locus">Tcur_3263</name>
</gene>
<evidence type="ECO:0000313" key="1">
    <source>
        <dbReference type="EMBL" id="ACY98802.1"/>
    </source>
</evidence>
<name>D1AA89_THECD</name>
<evidence type="ECO:0000313" key="2">
    <source>
        <dbReference type="Proteomes" id="UP000001918"/>
    </source>
</evidence>
<dbReference type="AlphaFoldDB" id="D1AA89"/>
<keyword evidence="2" id="KW-1185">Reference proteome</keyword>
<dbReference type="EMBL" id="CP001738">
    <property type="protein sequence ID" value="ACY98802.1"/>
    <property type="molecule type" value="Genomic_DNA"/>
</dbReference>
<sequence length="173" mass="19387">MGHVKHEQWRLGVDFGRVIQGGALPDGADTMFVGGTLQEALESPPTEGAFEVLPRLADLFGGRVWIISKCGPVTERKTRLWLEHHRFWTRTGIPAGHLRFCRKRAEKARHCAELGITHMIDDRLGVHQAIRDVVAHRYLFGPQTGPVPDWVVPTPTWADVEAKVTADLAAMRR</sequence>
<dbReference type="Gene3D" id="3.40.50.1000">
    <property type="entry name" value="HAD superfamily/HAD-like"/>
    <property type="match status" value="1"/>
</dbReference>
<dbReference type="InterPro" id="IPR023214">
    <property type="entry name" value="HAD_sf"/>
</dbReference>